<protein>
    <recommendedName>
        <fullName evidence="4">Lipoprotein</fullName>
    </recommendedName>
</protein>
<reference evidence="2 3" key="1">
    <citation type="submission" date="2023-04" db="EMBL/GenBank/DDBJ databases">
        <title>Jannaschia ovalis sp. nov., a marine bacterium isolated from sea tidal flat.</title>
        <authorList>
            <person name="Kwon D.Y."/>
            <person name="Kim J.-J."/>
        </authorList>
    </citation>
    <scope>NUCLEOTIDE SEQUENCE [LARGE SCALE GENOMIC DNA]</scope>
    <source>
        <strain evidence="2 3">GRR-S6-38</strain>
    </source>
</reference>
<evidence type="ECO:0000313" key="3">
    <source>
        <dbReference type="Proteomes" id="UP001243420"/>
    </source>
</evidence>
<gene>
    <name evidence="2" type="ORF">P8627_12710</name>
</gene>
<evidence type="ECO:0000256" key="1">
    <source>
        <dbReference type="SAM" id="SignalP"/>
    </source>
</evidence>
<dbReference type="Proteomes" id="UP001243420">
    <property type="component" value="Chromosome"/>
</dbReference>
<accession>A0ABY8L958</accession>
<dbReference type="EMBL" id="CP122537">
    <property type="protein sequence ID" value="WGH77888.1"/>
    <property type="molecule type" value="Genomic_DNA"/>
</dbReference>
<keyword evidence="1" id="KW-0732">Signal</keyword>
<dbReference type="RefSeq" id="WP_279964504.1">
    <property type="nucleotide sequence ID" value="NZ_CP122537.1"/>
</dbReference>
<feature type="signal peptide" evidence="1">
    <location>
        <begin position="1"/>
        <end position="15"/>
    </location>
</feature>
<proteinExistence type="predicted"/>
<name>A0ABY8L958_9RHOB</name>
<feature type="chain" id="PRO_5046487642" description="Lipoprotein" evidence="1">
    <location>
        <begin position="16"/>
        <end position="82"/>
    </location>
</feature>
<keyword evidence="3" id="KW-1185">Reference proteome</keyword>
<evidence type="ECO:0000313" key="2">
    <source>
        <dbReference type="EMBL" id="WGH77888.1"/>
    </source>
</evidence>
<organism evidence="2 3">
    <name type="scientific">Jannaschia ovalis</name>
    <dbReference type="NCBI Taxonomy" id="3038773"/>
    <lineage>
        <taxon>Bacteria</taxon>
        <taxon>Pseudomonadati</taxon>
        <taxon>Pseudomonadota</taxon>
        <taxon>Alphaproteobacteria</taxon>
        <taxon>Rhodobacterales</taxon>
        <taxon>Roseobacteraceae</taxon>
        <taxon>Jannaschia</taxon>
    </lineage>
</organism>
<sequence length="82" mass="8751">MKPIAALLLPLPLLACVPAASGPVPDPQDYRVSDAPVPFAVQRLLPRGVGVADVRVADNCYGYAYQGVIYPVLIPRGTQYCI</sequence>
<evidence type="ECO:0008006" key="4">
    <source>
        <dbReference type="Google" id="ProtNLM"/>
    </source>
</evidence>